<gene>
    <name evidence="1" type="ORF">D477_015506</name>
</gene>
<name>N1UZZ4_9MICC</name>
<feature type="non-terminal residue" evidence="1">
    <location>
        <position position="63"/>
    </location>
</feature>
<sequence>MSLTFEHVTLGQRVLFGTGKAPENLAAEVERFGAQKVMVIASEFEAAIAREVSAGIDVALDYD</sequence>
<comment type="caution">
    <text evidence="1">The sequence shown here is derived from an EMBL/GenBank/DDBJ whole genome shotgun (WGS) entry which is preliminary data.</text>
</comment>
<dbReference type="OrthoDB" id="9815791at2"/>
<evidence type="ECO:0000313" key="1">
    <source>
        <dbReference type="EMBL" id="EMY33339.1"/>
    </source>
</evidence>
<dbReference type="Proteomes" id="UP000010729">
    <property type="component" value="Unassembled WGS sequence"/>
</dbReference>
<protein>
    <submittedName>
        <fullName evidence="1">Iron-containing alcohol dehydrogenase</fullName>
    </submittedName>
</protein>
<proteinExistence type="predicted"/>
<reference evidence="1 2" key="1">
    <citation type="journal article" date="2013" name="Genome Announc.">
        <title>Draft Genome Sequence of Arthrobacter crystallopoietes Strain BAB-32, Revealing Genes for Bioremediation.</title>
        <authorList>
            <person name="Joshi M.N."/>
            <person name="Pandit A.S."/>
            <person name="Sharma A."/>
            <person name="Pandya R.V."/>
            <person name="Desai S.M."/>
            <person name="Saxena A.K."/>
            <person name="Bagatharia S.B."/>
        </authorList>
    </citation>
    <scope>NUCLEOTIDE SEQUENCE [LARGE SCALE GENOMIC DNA]</scope>
    <source>
        <strain evidence="1 2">BAB-32</strain>
    </source>
</reference>
<evidence type="ECO:0000313" key="2">
    <source>
        <dbReference type="Proteomes" id="UP000010729"/>
    </source>
</evidence>
<accession>N1UZZ4</accession>
<organism evidence="1 2">
    <name type="scientific">Arthrobacter crystallopoietes BAB-32</name>
    <dbReference type="NCBI Taxonomy" id="1246476"/>
    <lineage>
        <taxon>Bacteria</taxon>
        <taxon>Bacillati</taxon>
        <taxon>Actinomycetota</taxon>
        <taxon>Actinomycetes</taxon>
        <taxon>Micrococcales</taxon>
        <taxon>Micrococcaceae</taxon>
        <taxon>Crystallibacter</taxon>
    </lineage>
</organism>
<dbReference type="AlphaFoldDB" id="N1UZZ4"/>
<dbReference type="Gene3D" id="3.40.50.1970">
    <property type="match status" value="1"/>
</dbReference>
<keyword evidence="2" id="KW-1185">Reference proteome</keyword>
<dbReference type="EMBL" id="ANPE02000184">
    <property type="protein sequence ID" value="EMY33339.1"/>
    <property type="molecule type" value="Genomic_DNA"/>
</dbReference>